<protein>
    <recommendedName>
        <fullName evidence="4">nicotinate-nucleotide adenylyltransferase</fullName>
        <ecNumber evidence="4">2.7.7.18</ecNumber>
    </recommendedName>
    <alternativeName>
        <fullName evidence="13">Deamido-NAD(+) diphosphorylase</fullName>
    </alternativeName>
    <alternativeName>
        <fullName evidence="12">Deamido-NAD(+) pyrophosphorylase</fullName>
    </alternativeName>
    <alternativeName>
        <fullName evidence="11">Nicotinate mononucleotide adenylyltransferase</fullName>
    </alternativeName>
</protein>
<keyword evidence="8" id="KW-0547">Nucleotide-binding</keyword>
<dbReference type="PANTHER" id="PTHR39321">
    <property type="entry name" value="NICOTINATE-NUCLEOTIDE ADENYLYLTRANSFERASE-RELATED"/>
    <property type="match status" value="1"/>
</dbReference>
<dbReference type="EC" id="2.7.7.18" evidence="4"/>
<evidence type="ECO:0000256" key="1">
    <source>
        <dbReference type="ARBA" id="ARBA00002324"/>
    </source>
</evidence>
<dbReference type="NCBIfam" id="TIGR00482">
    <property type="entry name" value="nicotinate (nicotinamide) nucleotide adenylyltransferase"/>
    <property type="match status" value="1"/>
</dbReference>
<evidence type="ECO:0000256" key="11">
    <source>
        <dbReference type="ARBA" id="ARBA00031253"/>
    </source>
</evidence>
<evidence type="ECO:0000256" key="7">
    <source>
        <dbReference type="ARBA" id="ARBA00022695"/>
    </source>
</evidence>
<evidence type="ECO:0000256" key="13">
    <source>
        <dbReference type="ARBA" id="ARBA00033353"/>
    </source>
</evidence>
<dbReference type="UniPathway" id="UPA00253">
    <property type="reaction ID" value="UER00332"/>
</dbReference>
<keyword evidence="5" id="KW-0662">Pyridine nucleotide biosynthesis</keyword>
<evidence type="ECO:0000313" key="16">
    <source>
        <dbReference type="EMBL" id="HHJ52353.1"/>
    </source>
</evidence>
<keyword evidence="6" id="KW-0808">Transferase</keyword>
<keyword evidence="10" id="KW-0520">NAD</keyword>
<name>A0A7V5PNI2_CALAY</name>
<dbReference type="AlphaFoldDB" id="A0A7V5PNI2"/>
<dbReference type="EMBL" id="DROD01000275">
    <property type="protein sequence ID" value="HHJ52353.1"/>
    <property type="molecule type" value="Genomic_DNA"/>
</dbReference>
<feature type="domain" description="Cytidyltransferase-like" evidence="15">
    <location>
        <begin position="12"/>
        <end position="169"/>
    </location>
</feature>
<evidence type="ECO:0000256" key="8">
    <source>
        <dbReference type="ARBA" id="ARBA00022741"/>
    </source>
</evidence>
<dbReference type="CDD" id="cd02165">
    <property type="entry name" value="NMNAT"/>
    <property type="match status" value="1"/>
</dbReference>
<keyword evidence="7 16" id="KW-0548">Nucleotidyltransferase</keyword>
<gene>
    <name evidence="16" type="primary">nadD</name>
    <name evidence="16" type="ORF">ENJ89_04090</name>
</gene>
<dbReference type="GO" id="GO:0004515">
    <property type="term" value="F:nicotinate-nucleotide adenylyltransferase activity"/>
    <property type="evidence" value="ECO:0007669"/>
    <property type="project" value="UniProtKB-EC"/>
</dbReference>
<dbReference type="NCBIfam" id="NF000840">
    <property type="entry name" value="PRK00071.1-3"/>
    <property type="match status" value="1"/>
</dbReference>
<dbReference type="GO" id="GO:0009435">
    <property type="term" value="P:NAD+ biosynthetic process"/>
    <property type="evidence" value="ECO:0007669"/>
    <property type="project" value="UniProtKB-UniPathway"/>
</dbReference>
<comment type="similarity">
    <text evidence="3">Belongs to the NadD family.</text>
</comment>
<dbReference type="HAMAP" id="MF_00244">
    <property type="entry name" value="NaMN_adenylyltr"/>
    <property type="match status" value="1"/>
</dbReference>
<evidence type="ECO:0000256" key="9">
    <source>
        <dbReference type="ARBA" id="ARBA00022840"/>
    </source>
</evidence>
<evidence type="ECO:0000256" key="5">
    <source>
        <dbReference type="ARBA" id="ARBA00022642"/>
    </source>
</evidence>
<comment type="catalytic activity">
    <reaction evidence="14">
        <text>nicotinate beta-D-ribonucleotide + ATP + H(+) = deamido-NAD(+) + diphosphate</text>
        <dbReference type="Rhea" id="RHEA:22860"/>
        <dbReference type="ChEBI" id="CHEBI:15378"/>
        <dbReference type="ChEBI" id="CHEBI:30616"/>
        <dbReference type="ChEBI" id="CHEBI:33019"/>
        <dbReference type="ChEBI" id="CHEBI:57502"/>
        <dbReference type="ChEBI" id="CHEBI:58437"/>
        <dbReference type="EC" id="2.7.7.18"/>
    </reaction>
</comment>
<evidence type="ECO:0000256" key="6">
    <source>
        <dbReference type="ARBA" id="ARBA00022679"/>
    </source>
</evidence>
<evidence type="ECO:0000256" key="3">
    <source>
        <dbReference type="ARBA" id="ARBA00009014"/>
    </source>
</evidence>
<dbReference type="PANTHER" id="PTHR39321:SF3">
    <property type="entry name" value="PHOSPHOPANTETHEINE ADENYLYLTRANSFERASE"/>
    <property type="match status" value="1"/>
</dbReference>
<evidence type="ECO:0000256" key="4">
    <source>
        <dbReference type="ARBA" id="ARBA00012389"/>
    </source>
</evidence>
<dbReference type="InterPro" id="IPR014729">
    <property type="entry name" value="Rossmann-like_a/b/a_fold"/>
</dbReference>
<feature type="non-terminal residue" evidence="16">
    <location>
        <position position="177"/>
    </location>
</feature>
<comment type="function">
    <text evidence="1">Catalyzes the reversible adenylation of nicotinate mononucleotide (NaMN) to nicotinic acid adenine dinucleotide (NaAD).</text>
</comment>
<reference evidence="16" key="1">
    <citation type="journal article" date="2020" name="mSystems">
        <title>Genome- and Community-Level Interaction Insights into Carbon Utilization and Element Cycling Functions of Hydrothermarchaeota in Hydrothermal Sediment.</title>
        <authorList>
            <person name="Zhou Z."/>
            <person name="Liu Y."/>
            <person name="Xu W."/>
            <person name="Pan J."/>
            <person name="Luo Z.H."/>
            <person name="Li M."/>
        </authorList>
    </citation>
    <scope>NUCLEOTIDE SEQUENCE [LARGE SCALE GENOMIC DNA]</scope>
    <source>
        <strain evidence="16">HyVt-527</strain>
    </source>
</reference>
<evidence type="ECO:0000256" key="10">
    <source>
        <dbReference type="ARBA" id="ARBA00023027"/>
    </source>
</evidence>
<dbReference type="Gene3D" id="3.40.50.620">
    <property type="entry name" value="HUPs"/>
    <property type="match status" value="1"/>
</dbReference>
<comment type="caution">
    <text evidence="16">The sequence shown here is derived from an EMBL/GenBank/DDBJ whole genome shotgun (WGS) entry which is preliminary data.</text>
</comment>
<evidence type="ECO:0000256" key="14">
    <source>
        <dbReference type="ARBA" id="ARBA00048721"/>
    </source>
</evidence>
<evidence type="ECO:0000259" key="15">
    <source>
        <dbReference type="Pfam" id="PF01467"/>
    </source>
</evidence>
<keyword evidence="9" id="KW-0067">ATP-binding</keyword>
<dbReference type="Pfam" id="PF01467">
    <property type="entry name" value="CTP_transf_like"/>
    <property type="match status" value="1"/>
</dbReference>
<proteinExistence type="inferred from homology"/>
<dbReference type="SUPFAM" id="SSF52374">
    <property type="entry name" value="Nucleotidylyl transferase"/>
    <property type="match status" value="1"/>
</dbReference>
<organism evidence="16">
    <name type="scientific">Caldithrix abyssi</name>
    <dbReference type="NCBI Taxonomy" id="187145"/>
    <lineage>
        <taxon>Bacteria</taxon>
        <taxon>Pseudomonadati</taxon>
        <taxon>Calditrichota</taxon>
        <taxon>Calditrichia</taxon>
        <taxon>Calditrichales</taxon>
        <taxon>Calditrichaceae</taxon>
        <taxon>Caldithrix</taxon>
    </lineage>
</organism>
<dbReference type="InterPro" id="IPR004821">
    <property type="entry name" value="Cyt_trans-like"/>
</dbReference>
<dbReference type="InterPro" id="IPR005248">
    <property type="entry name" value="NadD/NMNAT"/>
</dbReference>
<dbReference type="GO" id="GO:0005524">
    <property type="term" value="F:ATP binding"/>
    <property type="evidence" value="ECO:0007669"/>
    <property type="project" value="UniProtKB-KW"/>
</dbReference>
<dbReference type="Proteomes" id="UP000886124">
    <property type="component" value="Unassembled WGS sequence"/>
</dbReference>
<accession>A0A7V5PNI2</accession>
<evidence type="ECO:0000256" key="2">
    <source>
        <dbReference type="ARBA" id="ARBA00005019"/>
    </source>
</evidence>
<sequence length="177" mass="20792">MNSDRQPQKIGLFGGTFDPVHIGHLIVAEWVCDALGLDRVVFVPNRIHPFHKRQGISESQARFEMLQLALRPFPKFEISRFELDRDRVSYTIDTVRHFKERFPNAELFVIIGADNLDEFDKWKEPQAILQLAHLVVYNRKGYHKRPESERILYLETPHIEISSTQIRERLKNGQACR</sequence>
<comment type="pathway">
    <text evidence="2">Cofactor biosynthesis; NAD(+) biosynthesis; deamido-NAD(+) from nicotinate D-ribonucleotide: step 1/1.</text>
</comment>
<evidence type="ECO:0000256" key="12">
    <source>
        <dbReference type="ARBA" id="ARBA00033140"/>
    </source>
</evidence>
<dbReference type="NCBIfam" id="TIGR00125">
    <property type="entry name" value="cyt_tran_rel"/>
    <property type="match status" value="1"/>
</dbReference>